<evidence type="ECO:0008006" key="4">
    <source>
        <dbReference type="Google" id="ProtNLM"/>
    </source>
</evidence>
<dbReference type="RefSeq" id="WP_067670214.1">
    <property type="nucleotide sequence ID" value="NZ_CBCSIK010000004.1"/>
</dbReference>
<evidence type="ECO:0000313" key="3">
    <source>
        <dbReference type="Proteomes" id="UP000076276"/>
    </source>
</evidence>
<dbReference type="InterPro" id="IPR019613">
    <property type="entry name" value="DUF4198"/>
</dbReference>
<proteinExistence type="predicted"/>
<feature type="signal peptide" evidence="1">
    <location>
        <begin position="1"/>
        <end position="17"/>
    </location>
</feature>
<gene>
    <name evidence="2" type="ORF">AZH43_15090</name>
</gene>
<dbReference type="Pfam" id="PF10670">
    <property type="entry name" value="DUF4198"/>
    <property type="match status" value="1"/>
</dbReference>
<sequence length="271" mass="29886">MKKYLVLALLTCSYSQAHEPYIAPLSFSTANTQMTMLSGYAEEALNTEYALKDIQFTVIQPDQSQISIQPQSYLESATLFDLKLPEQGTYTVYGKTSYPIQYAQYDKQWKVFVDAAADKAPALSERDYVIPSDFKGKTPKKINTIREWNIQTYISKETTSAIAATPAPIQVAFQTHPNSIEAGKPVQLQLNKAGKPFAHAEVLIRAQGTTDKQAQTIAVQANGSVTATFPHAGNYLLEISEKPASKTIPKNQHYTIISLGVKTPAAGYIKQ</sequence>
<evidence type="ECO:0000313" key="2">
    <source>
        <dbReference type="EMBL" id="KYQ71343.1"/>
    </source>
</evidence>
<feature type="chain" id="PRO_5007592078" description="DUF4198 domain-containing protein" evidence="1">
    <location>
        <begin position="18"/>
        <end position="271"/>
    </location>
</feature>
<dbReference type="OrthoDB" id="5943at2"/>
<reference evidence="2 3" key="1">
    <citation type="submission" date="2016-03" db="EMBL/GenBank/DDBJ databases">
        <title>Acinetobacter genomospecies 28 strain ANC 4149.</title>
        <authorList>
            <person name="Radolfova-Krizova L."/>
            <person name="Nemec A."/>
        </authorList>
    </citation>
    <scope>NUCLEOTIDE SEQUENCE [LARGE SCALE GENOMIC DNA]</scope>
    <source>
        <strain evidence="2 3">ANC 4149</strain>
    </source>
</reference>
<dbReference type="STRING" id="1806892.AZH43_15090"/>
<dbReference type="Proteomes" id="UP000076276">
    <property type="component" value="Unassembled WGS sequence"/>
</dbReference>
<comment type="caution">
    <text evidence="2">The sequence shown here is derived from an EMBL/GenBank/DDBJ whole genome shotgun (WGS) entry which is preliminary data.</text>
</comment>
<keyword evidence="3" id="KW-1185">Reference proteome</keyword>
<evidence type="ECO:0000256" key="1">
    <source>
        <dbReference type="SAM" id="SignalP"/>
    </source>
</evidence>
<dbReference type="EMBL" id="LUAW01000028">
    <property type="protein sequence ID" value="KYQ71343.1"/>
    <property type="molecule type" value="Genomic_DNA"/>
</dbReference>
<keyword evidence="1" id="KW-0732">Signal</keyword>
<accession>A0A151XZY0</accession>
<organism evidence="2 3">
    <name type="scientific">Acinetobacter pragensis</name>
    <dbReference type="NCBI Taxonomy" id="1806892"/>
    <lineage>
        <taxon>Bacteria</taxon>
        <taxon>Pseudomonadati</taxon>
        <taxon>Pseudomonadota</taxon>
        <taxon>Gammaproteobacteria</taxon>
        <taxon>Moraxellales</taxon>
        <taxon>Moraxellaceae</taxon>
        <taxon>Acinetobacter</taxon>
    </lineage>
</organism>
<name>A0A151XZY0_9GAMM</name>
<dbReference type="AlphaFoldDB" id="A0A151XZY0"/>
<protein>
    <recommendedName>
        <fullName evidence="4">DUF4198 domain-containing protein</fullName>
    </recommendedName>
</protein>